<comment type="caution">
    <text evidence="1">The sequence shown here is derived from an EMBL/GenBank/DDBJ whole genome shotgun (WGS) entry which is preliminary data.</text>
</comment>
<dbReference type="AlphaFoldDB" id="A0A8S1RIP1"/>
<dbReference type="EMBL" id="CAJJDN010000173">
    <property type="protein sequence ID" value="CAD8127152.1"/>
    <property type="molecule type" value="Genomic_DNA"/>
</dbReference>
<name>A0A8S1RIP1_9CILI</name>
<dbReference type="OrthoDB" id="297176at2759"/>
<gene>
    <name evidence="1" type="ORF">PSON_ATCC_30995.1.T1730074</name>
</gene>
<sequence>MQELDFLRIQRESQKFLEIDNIYNRLASNFVEKIFSLFKEIFQQEHTYTIQELLKLAIQKEIPLKDFKLAEHYKLNSNIFKANLQMIVNVIIDDIWSAYNKQIVLDEKSIAEPRQLTQIDEESAIEQCQSLSETSIIKDKKEIEIQKQVHSARSPLAKLLAGDKSPQIISIASSPRHSRDNSQNMLIKQQKQVIQNSKKKNSSLIKNKSMDLKNLVAEGILQPRSNNRQQMSLKNARLKREFKMIYNSLTLQQIFLNQIKMDQDLNQNLIKLGLLLRQQNVKKPIYNPSKQSNLQLLLARSISISTESSSRMIQMKSNFNTQNTSKAQYKPKEKYFVSRRTSLAKQLKTCDSYLQKRKIESQFMKTDNLCGLKKVFEIGKTVLF</sequence>
<dbReference type="Proteomes" id="UP000692954">
    <property type="component" value="Unassembled WGS sequence"/>
</dbReference>
<protein>
    <submittedName>
        <fullName evidence="1">Uncharacterized protein</fullName>
    </submittedName>
</protein>
<accession>A0A8S1RIP1</accession>
<reference evidence="1" key="1">
    <citation type="submission" date="2021-01" db="EMBL/GenBank/DDBJ databases">
        <authorList>
            <consortium name="Genoscope - CEA"/>
            <person name="William W."/>
        </authorList>
    </citation>
    <scope>NUCLEOTIDE SEQUENCE</scope>
</reference>
<keyword evidence="2" id="KW-1185">Reference proteome</keyword>
<evidence type="ECO:0000313" key="2">
    <source>
        <dbReference type="Proteomes" id="UP000692954"/>
    </source>
</evidence>
<organism evidence="1 2">
    <name type="scientific">Paramecium sonneborni</name>
    <dbReference type="NCBI Taxonomy" id="65129"/>
    <lineage>
        <taxon>Eukaryota</taxon>
        <taxon>Sar</taxon>
        <taxon>Alveolata</taxon>
        <taxon>Ciliophora</taxon>
        <taxon>Intramacronucleata</taxon>
        <taxon>Oligohymenophorea</taxon>
        <taxon>Peniculida</taxon>
        <taxon>Parameciidae</taxon>
        <taxon>Paramecium</taxon>
    </lineage>
</organism>
<evidence type="ECO:0000313" key="1">
    <source>
        <dbReference type="EMBL" id="CAD8127152.1"/>
    </source>
</evidence>
<proteinExistence type="predicted"/>